<evidence type="ECO:0008006" key="3">
    <source>
        <dbReference type="Google" id="ProtNLM"/>
    </source>
</evidence>
<gene>
    <name evidence="1" type="ORF">J2S48_003393</name>
</gene>
<name>A0ABU2CRA5_9MICO</name>
<keyword evidence="2" id="KW-1185">Reference proteome</keyword>
<sequence length="105" mass="11895">MIDVQDGSLPTLLGFYRQAFATAEGWTSVKTDSEQELCLVNQSDDRYAELLEVFPYSGDRVEARRGRYVVMISRLEPDFGKEPCGEARSWVSTDLLPLHPNVVVR</sequence>
<proteinExistence type="predicted"/>
<evidence type="ECO:0000313" key="1">
    <source>
        <dbReference type="EMBL" id="MDR7383878.1"/>
    </source>
</evidence>
<dbReference type="Proteomes" id="UP001183585">
    <property type="component" value="Unassembled WGS sequence"/>
</dbReference>
<comment type="caution">
    <text evidence="1">The sequence shown here is derived from an EMBL/GenBank/DDBJ whole genome shotgun (WGS) entry which is preliminary data.</text>
</comment>
<protein>
    <recommendedName>
        <fullName evidence="3">Glyoxalase-like domain-containing protein</fullName>
    </recommendedName>
</protein>
<organism evidence="1 2">
    <name type="scientific">Promicromonospora iranensis</name>
    <dbReference type="NCBI Taxonomy" id="1105144"/>
    <lineage>
        <taxon>Bacteria</taxon>
        <taxon>Bacillati</taxon>
        <taxon>Actinomycetota</taxon>
        <taxon>Actinomycetes</taxon>
        <taxon>Micrococcales</taxon>
        <taxon>Promicromonosporaceae</taxon>
        <taxon>Promicromonospora</taxon>
    </lineage>
</organism>
<evidence type="ECO:0000313" key="2">
    <source>
        <dbReference type="Proteomes" id="UP001183585"/>
    </source>
</evidence>
<reference evidence="1 2" key="1">
    <citation type="submission" date="2023-07" db="EMBL/GenBank/DDBJ databases">
        <title>Sequencing the genomes of 1000 actinobacteria strains.</title>
        <authorList>
            <person name="Klenk H.-P."/>
        </authorList>
    </citation>
    <scope>NUCLEOTIDE SEQUENCE [LARGE SCALE GENOMIC DNA]</scope>
    <source>
        <strain evidence="1 2">DSM 45554</strain>
    </source>
</reference>
<accession>A0ABU2CRA5</accession>
<dbReference type="RefSeq" id="WP_274995134.1">
    <property type="nucleotide sequence ID" value="NZ_JAJQQP010000008.1"/>
</dbReference>
<dbReference type="EMBL" id="JAVDYE010000001">
    <property type="protein sequence ID" value="MDR7383878.1"/>
    <property type="molecule type" value="Genomic_DNA"/>
</dbReference>